<name>A0A6A7K788_9FIRM</name>
<dbReference type="CDD" id="cd20175">
    <property type="entry name" value="ThyX"/>
    <property type="match status" value="1"/>
</dbReference>
<protein>
    <recommendedName>
        <fullName evidence="1">Flavin-dependent thymidylate synthase</fullName>
        <shortName evidence="1">FDTS</shortName>
        <ecNumber evidence="1">2.1.1.148</ecNumber>
    </recommendedName>
    <alternativeName>
        <fullName evidence="1">FAD-dependent thymidylate synthase</fullName>
    </alternativeName>
    <alternativeName>
        <fullName evidence="1">Thymidylate synthase ThyX</fullName>
        <shortName evidence="1">TS</shortName>
        <shortName evidence="1">TSase</shortName>
    </alternativeName>
</protein>
<feature type="binding site" evidence="1">
    <location>
        <position position="191"/>
    </location>
    <ligand>
        <name>FAD</name>
        <dbReference type="ChEBI" id="CHEBI:57692"/>
        <note>ligand shared between neighboring subunits</note>
    </ligand>
</feature>
<comment type="similarity">
    <text evidence="1">Belongs to the thymidylate synthase ThyX family.</text>
</comment>
<reference evidence="2 3" key="1">
    <citation type="submission" date="2019-10" db="EMBL/GenBank/DDBJ databases">
        <title>Alkalibaculum tamaniensis sp.nov., a new alkaliphilic acetogen, isolated on methoxylated aromatics from a mud volcano.</title>
        <authorList>
            <person name="Khomyakova M.A."/>
            <person name="Merkel A.Y."/>
            <person name="Bonch-Osmolovskaya E.A."/>
            <person name="Slobodkin A.I."/>
        </authorList>
    </citation>
    <scope>NUCLEOTIDE SEQUENCE [LARGE SCALE GENOMIC DNA]</scope>
    <source>
        <strain evidence="2 3">M08DMB</strain>
    </source>
</reference>
<comment type="cofactor">
    <cofactor evidence="1">
        <name>FAD</name>
        <dbReference type="ChEBI" id="CHEBI:57692"/>
    </cofactor>
    <text evidence="1">Binds 4 FAD per tetramer. Each FAD binding site is formed by three monomers.</text>
</comment>
<dbReference type="GO" id="GO:0006231">
    <property type="term" value="P:dTMP biosynthetic process"/>
    <property type="evidence" value="ECO:0007669"/>
    <property type="project" value="UniProtKB-UniRule"/>
</dbReference>
<comment type="caution">
    <text evidence="2">The sequence shown here is derived from an EMBL/GenBank/DDBJ whole genome shotgun (WGS) entry which is preliminary data.</text>
</comment>
<keyword evidence="3" id="KW-1185">Reference proteome</keyword>
<evidence type="ECO:0000256" key="1">
    <source>
        <dbReference type="HAMAP-Rule" id="MF_01408"/>
    </source>
</evidence>
<dbReference type="UniPathway" id="UPA00575"/>
<keyword evidence="1" id="KW-0521">NADP</keyword>
<feature type="binding site" evidence="1">
    <location>
        <position position="59"/>
    </location>
    <ligand>
        <name>FAD</name>
        <dbReference type="ChEBI" id="CHEBI:57692"/>
        <note>ligand shared between neighboring subunits</note>
    </ligand>
</feature>
<evidence type="ECO:0000313" key="3">
    <source>
        <dbReference type="Proteomes" id="UP000440004"/>
    </source>
</evidence>
<keyword evidence="1 2" id="KW-0808">Transferase</keyword>
<feature type="binding site" description="in other chain" evidence="1">
    <location>
        <begin position="91"/>
        <end position="95"/>
    </location>
    <ligand>
        <name>dUMP</name>
        <dbReference type="ChEBI" id="CHEBI:246422"/>
        <note>ligand shared between dimeric partners</note>
    </ligand>
</feature>
<dbReference type="Gene3D" id="3.30.1360.170">
    <property type="match status" value="1"/>
</dbReference>
<dbReference type="GO" id="GO:0050797">
    <property type="term" value="F:thymidylate synthase (FAD) activity"/>
    <property type="evidence" value="ECO:0007669"/>
    <property type="project" value="UniProtKB-UniRule"/>
</dbReference>
<dbReference type="RefSeq" id="WP_152802136.1">
    <property type="nucleotide sequence ID" value="NZ_WHNX01000005.1"/>
</dbReference>
<comment type="pathway">
    <text evidence="1">Pyrimidine metabolism; dTTP biosynthesis.</text>
</comment>
<keyword evidence="1" id="KW-0285">Flavoprotein</keyword>
<dbReference type="AlphaFoldDB" id="A0A6A7K788"/>
<dbReference type="PROSITE" id="PS51331">
    <property type="entry name" value="THYX"/>
    <property type="match status" value="1"/>
</dbReference>
<feature type="active site" description="Involved in ionization of N3 of dUMP, leading to its activation" evidence="1">
    <location>
        <position position="196"/>
    </location>
</feature>
<dbReference type="Proteomes" id="UP000440004">
    <property type="component" value="Unassembled WGS sequence"/>
</dbReference>
<keyword evidence="1 2" id="KW-0489">Methyltransferase</keyword>
<organism evidence="2 3">
    <name type="scientific">Alkalibaculum sporogenes</name>
    <dbReference type="NCBI Taxonomy" id="2655001"/>
    <lineage>
        <taxon>Bacteria</taxon>
        <taxon>Bacillati</taxon>
        <taxon>Bacillota</taxon>
        <taxon>Clostridia</taxon>
        <taxon>Eubacteriales</taxon>
        <taxon>Eubacteriaceae</taxon>
        <taxon>Alkalibaculum</taxon>
    </lineage>
</organism>
<dbReference type="PANTHER" id="PTHR34934:SF1">
    <property type="entry name" value="FLAVIN-DEPENDENT THYMIDYLATE SYNTHASE"/>
    <property type="match status" value="1"/>
</dbReference>
<feature type="binding site" evidence="1">
    <location>
        <begin position="185"/>
        <end position="187"/>
    </location>
    <ligand>
        <name>FAD</name>
        <dbReference type="ChEBI" id="CHEBI:57692"/>
        <note>ligand shared between neighboring subunits</note>
    </ligand>
</feature>
<comment type="catalytic activity">
    <reaction evidence="1">
        <text>dUMP + (6R)-5,10-methylene-5,6,7,8-tetrahydrofolate + NADPH + H(+) = dTMP + (6S)-5,6,7,8-tetrahydrofolate + NADP(+)</text>
        <dbReference type="Rhea" id="RHEA:29043"/>
        <dbReference type="ChEBI" id="CHEBI:15378"/>
        <dbReference type="ChEBI" id="CHEBI:15636"/>
        <dbReference type="ChEBI" id="CHEBI:57453"/>
        <dbReference type="ChEBI" id="CHEBI:57783"/>
        <dbReference type="ChEBI" id="CHEBI:58349"/>
        <dbReference type="ChEBI" id="CHEBI:63528"/>
        <dbReference type="ChEBI" id="CHEBI:246422"/>
        <dbReference type="EC" id="2.1.1.148"/>
    </reaction>
</comment>
<dbReference type="EMBL" id="WHNX01000005">
    <property type="protein sequence ID" value="MPW25047.1"/>
    <property type="molecule type" value="Genomic_DNA"/>
</dbReference>
<dbReference type="InterPro" id="IPR003669">
    <property type="entry name" value="Thymidylate_synthase_ThyX"/>
</dbReference>
<feature type="binding site" evidence="1">
    <location>
        <position position="196"/>
    </location>
    <ligand>
        <name>dUMP</name>
        <dbReference type="ChEBI" id="CHEBI:246422"/>
        <note>ligand shared between dimeric partners</note>
    </ligand>
</feature>
<dbReference type="GO" id="GO:0004799">
    <property type="term" value="F:thymidylate synthase activity"/>
    <property type="evidence" value="ECO:0007669"/>
    <property type="project" value="TreeGrafter"/>
</dbReference>
<dbReference type="GO" id="GO:0050660">
    <property type="term" value="F:flavin adenine dinucleotide binding"/>
    <property type="evidence" value="ECO:0007669"/>
    <property type="project" value="UniProtKB-UniRule"/>
</dbReference>
<dbReference type="EC" id="2.1.1.148" evidence="1"/>
<dbReference type="HAMAP" id="MF_01408">
    <property type="entry name" value="ThyX"/>
    <property type="match status" value="1"/>
</dbReference>
<dbReference type="NCBIfam" id="TIGR02170">
    <property type="entry name" value="thyX"/>
    <property type="match status" value="1"/>
</dbReference>
<proteinExistence type="inferred from homology"/>
<feature type="binding site" evidence="1">
    <location>
        <position position="91"/>
    </location>
    <ligand>
        <name>FAD</name>
        <dbReference type="ChEBI" id="CHEBI:57692"/>
        <note>ligand shared between neighboring subunits</note>
    </ligand>
</feature>
<dbReference type="GO" id="GO:0006235">
    <property type="term" value="P:dTTP biosynthetic process"/>
    <property type="evidence" value="ECO:0007669"/>
    <property type="project" value="UniProtKB-UniRule"/>
</dbReference>
<dbReference type="InterPro" id="IPR036098">
    <property type="entry name" value="Thymidylate_synthase_ThyX_sf"/>
</dbReference>
<dbReference type="PANTHER" id="PTHR34934">
    <property type="entry name" value="FLAVIN-DEPENDENT THYMIDYLATE SYNTHASE"/>
    <property type="match status" value="1"/>
</dbReference>
<keyword evidence="1" id="KW-0274">FAD</keyword>
<sequence length="259" mass="29343">MQENLKVILLSYTPEPEKIISAAAKLCYSKSGIDDIMDGLTSEKVNDFLNLLMDMGHASPIEHVSFTFGIEGVSRSLTHQLVRHRVASYSQKSQRYVKEGEFGYIIPTEIANNEKAKTLFIEAMNDDQKVYDKLVEVLMEKHLKDYLSVYNNEKKAYSMAEKAAIEDARYVLPNACETKIVATMNARELLHFLNHRCCNRAQWEIRELATQMLLLVKEVAPIVFKVAGPNCIKGSCPEGTMTCGEIIKVRKKFENLKDG</sequence>
<feature type="binding site" evidence="1">
    <location>
        <begin position="80"/>
        <end position="83"/>
    </location>
    <ligand>
        <name>dUMP</name>
        <dbReference type="ChEBI" id="CHEBI:246422"/>
        <note>ligand shared between dimeric partners</note>
    </ligand>
</feature>
<dbReference type="SUPFAM" id="SSF69796">
    <property type="entry name" value="Thymidylate synthase-complementing protein Thy1"/>
    <property type="match status" value="1"/>
</dbReference>
<gene>
    <name evidence="1" type="primary">thyX</name>
    <name evidence="2" type="ORF">GC105_04495</name>
</gene>
<accession>A0A6A7K788</accession>
<keyword evidence="1" id="KW-0545">Nucleotide biosynthesis</keyword>
<dbReference type="Pfam" id="PF02511">
    <property type="entry name" value="Thy1"/>
    <property type="match status" value="1"/>
</dbReference>
<comment type="subunit">
    <text evidence="1">Homotetramer.</text>
</comment>
<feature type="binding site" evidence="1">
    <location>
        <begin position="83"/>
        <end position="85"/>
    </location>
    <ligand>
        <name>FAD</name>
        <dbReference type="ChEBI" id="CHEBI:57692"/>
        <note>ligand shared between neighboring subunits</note>
    </ligand>
</feature>
<feature type="binding site" description="in other chain" evidence="1">
    <location>
        <position position="169"/>
    </location>
    <ligand>
        <name>dUMP</name>
        <dbReference type="ChEBI" id="CHEBI:246422"/>
        <note>ligand shared between dimeric partners</note>
    </ligand>
</feature>
<comment type="function">
    <text evidence="1">Catalyzes the reductive methylation of 2'-deoxyuridine-5'-monophosphate (dUMP) to 2'-deoxythymidine-5'-monophosphate (dTMP) while utilizing 5,10-methylenetetrahydrofolate (mTHF) as the methyl donor, and NADPH and FADH(2) as the reductant.</text>
</comment>
<dbReference type="GO" id="GO:0070402">
    <property type="term" value="F:NADPH binding"/>
    <property type="evidence" value="ECO:0007669"/>
    <property type="project" value="TreeGrafter"/>
</dbReference>
<evidence type="ECO:0000313" key="2">
    <source>
        <dbReference type="EMBL" id="MPW25047.1"/>
    </source>
</evidence>
<dbReference type="GO" id="GO:0032259">
    <property type="term" value="P:methylation"/>
    <property type="evidence" value="ECO:0007669"/>
    <property type="project" value="UniProtKB-KW"/>
</dbReference>